<comment type="subcellular location">
    <subcellularLocation>
        <location evidence="1">Periplasm</location>
    </subcellularLocation>
</comment>
<evidence type="ECO:0000313" key="7">
    <source>
        <dbReference type="EMBL" id="WNQ09901.1"/>
    </source>
</evidence>
<dbReference type="GO" id="GO:0016829">
    <property type="term" value="F:lyase activity"/>
    <property type="evidence" value="ECO:0007669"/>
    <property type="project" value="UniProtKB-KW"/>
</dbReference>
<dbReference type="GO" id="GO:0042597">
    <property type="term" value="C:periplasmic space"/>
    <property type="evidence" value="ECO:0007669"/>
    <property type="project" value="UniProtKB-SubCell"/>
</dbReference>
<keyword evidence="4" id="KW-0456">Lyase</keyword>
<keyword evidence="2" id="KW-0732">Signal</keyword>
<dbReference type="KEGG" id="paun:MJA45_20070"/>
<dbReference type="PANTHER" id="PTHR39210:SF1">
    <property type="entry name" value="HEPARIN-SULFATE LYASE"/>
    <property type="match status" value="1"/>
</dbReference>
<reference evidence="7 8" key="1">
    <citation type="submission" date="2022-02" db="EMBL/GenBank/DDBJ databases">
        <title>Paenibacillus sp. MBLB1776 Whole Genome Shotgun Sequencing.</title>
        <authorList>
            <person name="Hwang C.Y."/>
            <person name="Cho E.-S."/>
            <person name="Seo M.-J."/>
        </authorList>
    </citation>
    <scope>NUCLEOTIDE SEQUENCE [LARGE SCALE GENOMIC DNA]</scope>
    <source>
        <strain evidence="7 8">MBLB1776</strain>
    </source>
</reference>
<dbReference type="Gene3D" id="2.70.98.70">
    <property type="match status" value="1"/>
</dbReference>
<evidence type="ECO:0000256" key="3">
    <source>
        <dbReference type="ARBA" id="ARBA00022764"/>
    </source>
</evidence>
<feature type="domain" description="Alginate lyase" evidence="5">
    <location>
        <begin position="90"/>
        <end position="305"/>
    </location>
</feature>
<gene>
    <name evidence="7" type="ORF">MJA45_20070</name>
</gene>
<proteinExistence type="predicted"/>
<evidence type="ECO:0000259" key="6">
    <source>
        <dbReference type="Pfam" id="PF07940"/>
    </source>
</evidence>
<evidence type="ECO:0000259" key="5">
    <source>
        <dbReference type="Pfam" id="PF05426"/>
    </source>
</evidence>
<evidence type="ECO:0000256" key="4">
    <source>
        <dbReference type="ARBA" id="ARBA00023239"/>
    </source>
</evidence>
<organism evidence="7 8">
    <name type="scientific">Paenibacillus aurantius</name>
    <dbReference type="NCBI Taxonomy" id="2918900"/>
    <lineage>
        <taxon>Bacteria</taxon>
        <taxon>Bacillati</taxon>
        <taxon>Bacillota</taxon>
        <taxon>Bacilli</taxon>
        <taxon>Bacillales</taxon>
        <taxon>Paenibacillaceae</taxon>
        <taxon>Paenibacillus</taxon>
    </lineage>
</organism>
<evidence type="ECO:0000256" key="1">
    <source>
        <dbReference type="ARBA" id="ARBA00004418"/>
    </source>
</evidence>
<dbReference type="InterPro" id="IPR012480">
    <property type="entry name" value="Hepar_II_III_C"/>
</dbReference>
<dbReference type="SUPFAM" id="SSF48230">
    <property type="entry name" value="Chondroitin AC/alginate lyase"/>
    <property type="match status" value="1"/>
</dbReference>
<keyword evidence="3" id="KW-0574">Periplasm</keyword>
<evidence type="ECO:0000256" key="2">
    <source>
        <dbReference type="ARBA" id="ARBA00022729"/>
    </source>
</evidence>
<evidence type="ECO:0000313" key="8">
    <source>
        <dbReference type="Proteomes" id="UP001305702"/>
    </source>
</evidence>
<sequence>MKICDKVKRYQWAEEALQELREELDRLVRNGYSIPVEPGGWWHQYVCPSHHTELLFDPYERQAEAFLCPHGCRLTGEPYRGAWLVFKHQSLARFALQAAAVYAATREKRYGELSRDLIVRYAGQFPHYPVHPDAQSWMLKGRAFHQALTEAVWATTLLRAYGLLQEEGVSFEDDAPVLDRFFSLLEESMVQYRRILIEEKRNPENNYTAWLNAALSCIYSIRGDRKKLDALVEGEGGIVHHLSIGVKADGFEFEGATYYHVFVLRAYLIAAEMAEKLGRNLYEAAGSERQSFRSMLEVLIGLADDQGDLPALHDGPYRRVPYSREIAEVMEIGLARYGMTSCGSVLGAVYQDLYGTRRQRGLEALLFGTGAVDLSAAPDAAREGLLLKESGFAVLRYPGSPISILADFGPHGGSHGHYDKLHISLSHAKGKLTPELGMVPYGSALRREWYAETASHNTVSVNGASQAPHTGECVRYEQMEDGTYLHIRSKDAYPGCVMDRHLLLTSQWMLDWFEITLEEASTVDWHCYGAAGFQPMNRDGWEEGPAEDPAQLLAGMLGNPHIQPAGRVGGGASAASGGKWQSFRIPIASSGGKGTAGEIAMATLMFPDSILLAVKAPGTADNPARIAEGLLHRRCGASIRFITICCDGTTTPDLEWRESPGGEDPYVLIGTRGRTSTITLNREQGIGHSIRTEQEVGNHE</sequence>
<dbReference type="InterPro" id="IPR008397">
    <property type="entry name" value="Alginate_lyase_dom"/>
</dbReference>
<dbReference type="Pfam" id="PF07940">
    <property type="entry name" value="Hepar_II_III_C"/>
    <property type="match status" value="1"/>
</dbReference>
<dbReference type="EMBL" id="CP130318">
    <property type="protein sequence ID" value="WNQ09901.1"/>
    <property type="molecule type" value="Genomic_DNA"/>
</dbReference>
<dbReference type="RefSeq" id="WP_315603674.1">
    <property type="nucleotide sequence ID" value="NZ_CP130318.1"/>
</dbReference>
<name>A0AA96LD41_9BACL</name>
<dbReference type="Proteomes" id="UP001305702">
    <property type="component" value="Chromosome"/>
</dbReference>
<feature type="domain" description="Heparinase II/III-like C-terminal" evidence="6">
    <location>
        <begin position="384"/>
        <end position="504"/>
    </location>
</feature>
<dbReference type="Gene3D" id="1.50.10.100">
    <property type="entry name" value="Chondroitin AC/alginate lyase"/>
    <property type="match status" value="1"/>
</dbReference>
<protein>
    <submittedName>
        <fullName evidence="7">Heparinase II/III family protein</fullName>
    </submittedName>
</protein>
<keyword evidence="8" id="KW-1185">Reference proteome</keyword>
<dbReference type="PANTHER" id="PTHR39210">
    <property type="entry name" value="HEPARIN-SULFATE LYASE"/>
    <property type="match status" value="1"/>
</dbReference>
<dbReference type="Pfam" id="PF05426">
    <property type="entry name" value="Alginate_lyase"/>
    <property type="match status" value="1"/>
</dbReference>
<dbReference type="AlphaFoldDB" id="A0AA96LD41"/>
<accession>A0AA96LD41</accession>
<dbReference type="InterPro" id="IPR008929">
    <property type="entry name" value="Chondroitin_lyas"/>
</dbReference>